<name>A0A1I4HC43_9RHOB</name>
<dbReference type="InterPro" id="IPR023210">
    <property type="entry name" value="NADP_OxRdtase_dom"/>
</dbReference>
<evidence type="ECO:0000259" key="2">
    <source>
        <dbReference type="Pfam" id="PF00248"/>
    </source>
</evidence>
<dbReference type="Pfam" id="PF00248">
    <property type="entry name" value="Aldo_ket_red"/>
    <property type="match status" value="1"/>
</dbReference>
<dbReference type="PANTHER" id="PTHR43625">
    <property type="entry name" value="AFLATOXIN B1 ALDEHYDE REDUCTASE"/>
    <property type="match status" value="1"/>
</dbReference>
<keyword evidence="4" id="KW-1185">Reference proteome</keyword>
<dbReference type="SUPFAM" id="SSF51430">
    <property type="entry name" value="NAD(P)-linked oxidoreductase"/>
    <property type="match status" value="1"/>
</dbReference>
<sequence>MKTRRLGPQGPEVSVVGVGAMSFGNFYGPTTRENSYAVLDAALEAGVTHLDTANVYGMGGSEETIGEFLKMRGAGTRERFFIATKASITKDGDGKRCYRNDLAHLEEELDKSLHRMGTDHVDLFYVHRRDQAVPVEEVAGTLATLKKKGKIKGIGFSEIAPSSLRRAAAEHPVDAVQSEYSLGVRSPELGLVQTCKALGTALVAFGPVGRSFLTDEPIPASRIPDLPWPRSNPRFQEPNYSNNIKATEPFRALARDMGVPAASLAMAWVLAQGEEVFAIPGTRSVAHFEELVRGAEITLSAEDLVAIETALPAGWAHGDRYSVDQWDGPERYC</sequence>
<dbReference type="InterPro" id="IPR036812">
    <property type="entry name" value="NAD(P)_OxRdtase_dom_sf"/>
</dbReference>
<dbReference type="RefSeq" id="WP_093089951.1">
    <property type="nucleotide sequence ID" value="NZ_FOTQ01000001.1"/>
</dbReference>
<dbReference type="STRING" id="254406.SAMN04488042_10144"/>
<dbReference type="EMBL" id="FOTQ01000001">
    <property type="protein sequence ID" value="SFL39862.1"/>
    <property type="molecule type" value="Genomic_DNA"/>
</dbReference>
<evidence type="ECO:0000256" key="1">
    <source>
        <dbReference type="ARBA" id="ARBA00023002"/>
    </source>
</evidence>
<proteinExistence type="predicted"/>
<dbReference type="PANTHER" id="PTHR43625:SF40">
    <property type="entry name" value="ALDO-KETO REDUCTASE YAKC [NADP(+)]"/>
    <property type="match status" value="1"/>
</dbReference>
<feature type="domain" description="NADP-dependent oxidoreductase" evidence="2">
    <location>
        <begin position="16"/>
        <end position="309"/>
    </location>
</feature>
<accession>A0A1I4HC43</accession>
<protein>
    <submittedName>
        <fullName evidence="3">Predicted oxidoreductase</fullName>
    </submittedName>
</protein>
<keyword evidence="1" id="KW-0560">Oxidoreductase</keyword>
<dbReference type="OrthoDB" id="9803483at2"/>
<dbReference type="GO" id="GO:0005737">
    <property type="term" value="C:cytoplasm"/>
    <property type="evidence" value="ECO:0007669"/>
    <property type="project" value="TreeGrafter"/>
</dbReference>
<gene>
    <name evidence="3" type="ORF">SAMN04488042_10144</name>
</gene>
<dbReference type="InterPro" id="IPR050791">
    <property type="entry name" value="Aldo-Keto_reductase"/>
</dbReference>
<dbReference type="GO" id="GO:0016491">
    <property type="term" value="F:oxidoreductase activity"/>
    <property type="evidence" value="ECO:0007669"/>
    <property type="project" value="UniProtKB-KW"/>
</dbReference>
<evidence type="ECO:0000313" key="3">
    <source>
        <dbReference type="EMBL" id="SFL39862.1"/>
    </source>
</evidence>
<dbReference type="Proteomes" id="UP000199144">
    <property type="component" value="Unassembled WGS sequence"/>
</dbReference>
<evidence type="ECO:0000313" key="4">
    <source>
        <dbReference type="Proteomes" id="UP000199144"/>
    </source>
</evidence>
<dbReference type="Gene3D" id="3.20.20.100">
    <property type="entry name" value="NADP-dependent oxidoreductase domain"/>
    <property type="match status" value="1"/>
</dbReference>
<dbReference type="AlphaFoldDB" id="A0A1I4HC43"/>
<organism evidence="3 4">
    <name type="scientific">Shimia aestuarii</name>
    <dbReference type="NCBI Taxonomy" id="254406"/>
    <lineage>
        <taxon>Bacteria</taxon>
        <taxon>Pseudomonadati</taxon>
        <taxon>Pseudomonadota</taxon>
        <taxon>Alphaproteobacteria</taxon>
        <taxon>Rhodobacterales</taxon>
        <taxon>Roseobacteraceae</taxon>
    </lineage>
</organism>
<reference evidence="3 4" key="1">
    <citation type="submission" date="2016-10" db="EMBL/GenBank/DDBJ databases">
        <authorList>
            <person name="de Groot N.N."/>
        </authorList>
    </citation>
    <scope>NUCLEOTIDE SEQUENCE [LARGE SCALE GENOMIC DNA]</scope>
    <source>
        <strain evidence="3 4">DSM 15283</strain>
    </source>
</reference>